<dbReference type="EMBL" id="CM055738">
    <property type="protein sequence ID" value="KAJ8004394.1"/>
    <property type="molecule type" value="Genomic_DNA"/>
</dbReference>
<gene>
    <name evidence="1" type="ORF">DPEC_G00135250</name>
</gene>
<organism evidence="1 2">
    <name type="scientific">Dallia pectoralis</name>
    <name type="common">Alaska blackfish</name>
    <dbReference type="NCBI Taxonomy" id="75939"/>
    <lineage>
        <taxon>Eukaryota</taxon>
        <taxon>Metazoa</taxon>
        <taxon>Chordata</taxon>
        <taxon>Craniata</taxon>
        <taxon>Vertebrata</taxon>
        <taxon>Euteleostomi</taxon>
        <taxon>Actinopterygii</taxon>
        <taxon>Neopterygii</taxon>
        <taxon>Teleostei</taxon>
        <taxon>Protacanthopterygii</taxon>
        <taxon>Esociformes</taxon>
        <taxon>Umbridae</taxon>
        <taxon>Dallia</taxon>
    </lineage>
</organism>
<name>A0ACC2GKW2_DALPE</name>
<evidence type="ECO:0000313" key="2">
    <source>
        <dbReference type="Proteomes" id="UP001157502"/>
    </source>
</evidence>
<evidence type="ECO:0000313" key="1">
    <source>
        <dbReference type="EMBL" id="KAJ8004394.1"/>
    </source>
</evidence>
<sequence length="198" mass="22453">MKNLFPLMEVVKKKELKTSKELFGKGIEEPDVKKTKLDEDQDFNLADITEGSVTQVGSVDPARDFCSLIRQKSLSFGEVCQQLTGRIEQLLGNKNTHYYMKCISCIQSFREQSIQICNAEYYNSYMRSLKRSIPVRGLQELWDLLVQDLLTLISKDEVDGSTVSKQDATEFLSAEKEAVSTAPVMEDPGDVDDLFDMM</sequence>
<comment type="caution">
    <text evidence="1">The sequence shown here is derived from an EMBL/GenBank/DDBJ whole genome shotgun (WGS) entry which is preliminary data.</text>
</comment>
<reference evidence="1" key="1">
    <citation type="submission" date="2021-05" db="EMBL/GenBank/DDBJ databases">
        <authorList>
            <person name="Pan Q."/>
            <person name="Jouanno E."/>
            <person name="Zahm M."/>
            <person name="Klopp C."/>
            <person name="Cabau C."/>
            <person name="Louis A."/>
            <person name="Berthelot C."/>
            <person name="Parey E."/>
            <person name="Roest Crollius H."/>
            <person name="Montfort J."/>
            <person name="Robinson-Rechavi M."/>
            <person name="Bouchez O."/>
            <person name="Lampietro C."/>
            <person name="Lopez Roques C."/>
            <person name="Donnadieu C."/>
            <person name="Postlethwait J."/>
            <person name="Bobe J."/>
            <person name="Dillon D."/>
            <person name="Chandos A."/>
            <person name="von Hippel F."/>
            <person name="Guiguen Y."/>
        </authorList>
    </citation>
    <scope>NUCLEOTIDE SEQUENCE</scope>
    <source>
        <strain evidence="1">YG-Jan2019</strain>
    </source>
</reference>
<proteinExistence type="predicted"/>
<dbReference type="Proteomes" id="UP001157502">
    <property type="component" value="Chromosome 11"/>
</dbReference>
<keyword evidence="2" id="KW-1185">Reference proteome</keyword>
<accession>A0ACC2GKW2</accession>
<protein>
    <submittedName>
        <fullName evidence="1">Uncharacterized protein</fullName>
    </submittedName>
</protein>